<evidence type="ECO:0000256" key="5">
    <source>
        <dbReference type="ARBA" id="ARBA00023136"/>
    </source>
</evidence>
<comment type="catalytic activity">
    <reaction evidence="6">
        <text>a plastoquinone + NADH + (n+1) H(+)(in) = a plastoquinol + NAD(+) + n H(+)(out)</text>
        <dbReference type="Rhea" id="RHEA:42608"/>
        <dbReference type="Rhea" id="RHEA-COMP:9561"/>
        <dbReference type="Rhea" id="RHEA-COMP:9562"/>
        <dbReference type="ChEBI" id="CHEBI:15378"/>
        <dbReference type="ChEBI" id="CHEBI:17757"/>
        <dbReference type="ChEBI" id="CHEBI:57540"/>
        <dbReference type="ChEBI" id="CHEBI:57945"/>
        <dbReference type="ChEBI" id="CHEBI:62192"/>
    </reaction>
</comment>
<comment type="function">
    <text evidence="6">NDH shuttles electrons from NAD(P)H:plastoquinone, via FMN and iron-sulfur (Fe-S) centers, to quinones in the photosynthetic chain and possibly in a chloroplast respiratory chain. The immediate electron acceptor for the enzyme in this species is believed to be plastoquinone. Couples the redox reaction to proton translocation, and thus conserves the redox energy in a proton gradient.</text>
</comment>
<comment type="subcellular location">
    <subcellularLocation>
        <location evidence="7">Cell membrane</location>
        <topology evidence="7">Multi-pass membrane protein</topology>
    </subcellularLocation>
    <subcellularLocation>
        <location evidence="1">Membrane</location>
        <topology evidence="1">Multi-pass membrane protein</topology>
    </subcellularLocation>
    <subcellularLocation>
        <location evidence="6">Plastid</location>
        <location evidence="6">Chloroplast thylakoid membrane</location>
        <topology evidence="6">Multi-pass membrane protein</topology>
    </subcellularLocation>
</comment>
<evidence type="ECO:0000256" key="6">
    <source>
        <dbReference type="HAMAP-Rule" id="MF_01350"/>
    </source>
</evidence>
<dbReference type="EMBL" id="MG674393">
    <property type="protein sequence ID" value="AZJ16950.1"/>
    <property type="molecule type" value="Genomic_DNA"/>
</dbReference>
<dbReference type="InterPro" id="IPR018086">
    <property type="entry name" value="NADH_UbQ_OxRdtase_su1_CS"/>
</dbReference>
<keyword evidence="6" id="KW-0618">Plastoquinone</keyword>
<keyword evidence="6" id="KW-0793">Thylakoid</keyword>
<keyword evidence="6" id="KW-1278">Translocase</keyword>
<comment type="similarity">
    <text evidence="2 6 7">Belongs to the complex I subunit 1 family.</text>
</comment>
<evidence type="ECO:0000256" key="4">
    <source>
        <dbReference type="ARBA" id="ARBA00022989"/>
    </source>
</evidence>
<organism evidence="8">
    <name type="scientific">Betula halophila</name>
    <dbReference type="NCBI Taxonomy" id="398729"/>
    <lineage>
        <taxon>Eukaryota</taxon>
        <taxon>Viridiplantae</taxon>
        <taxon>Streptophyta</taxon>
        <taxon>Embryophyta</taxon>
        <taxon>Tracheophyta</taxon>
        <taxon>Spermatophyta</taxon>
        <taxon>Magnoliopsida</taxon>
        <taxon>eudicotyledons</taxon>
        <taxon>Gunneridae</taxon>
        <taxon>Pentapetalae</taxon>
        <taxon>rosids</taxon>
        <taxon>fabids</taxon>
        <taxon>Fagales</taxon>
        <taxon>Betulaceae</taxon>
        <taxon>Betula</taxon>
    </lineage>
</organism>
<evidence type="ECO:0000256" key="1">
    <source>
        <dbReference type="ARBA" id="ARBA00004141"/>
    </source>
</evidence>
<proteinExistence type="inferred from homology"/>
<dbReference type="GO" id="GO:0048038">
    <property type="term" value="F:quinone binding"/>
    <property type="evidence" value="ECO:0007669"/>
    <property type="project" value="UniProtKB-KW"/>
</dbReference>
<keyword evidence="8" id="KW-0934">Plastid</keyword>
<evidence type="ECO:0000313" key="8">
    <source>
        <dbReference type="EMBL" id="AZJ16950.1"/>
    </source>
</evidence>
<dbReference type="GO" id="GO:0009535">
    <property type="term" value="C:chloroplast thylakoid membrane"/>
    <property type="evidence" value="ECO:0007669"/>
    <property type="project" value="UniProtKB-SubCell"/>
</dbReference>
<accession>A0A5S9EFC2</accession>
<reference evidence="8" key="1">
    <citation type="submission" date="2017-12" db="EMBL/GenBank/DDBJ databases">
        <authorList>
            <person name="Yu T."/>
            <person name="Gao J."/>
            <person name="Zhang Y."/>
        </authorList>
    </citation>
    <scope>NUCLEOTIDE SEQUENCE</scope>
</reference>
<feature type="transmembrane region" description="Helical" evidence="6">
    <location>
        <begin position="122"/>
        <end position="147"/>
    </location>
</feature>
<dbReference type="GO" id="GO:0019684">
    <property type="term" value="P:photosynthesis, light reaction"/>
    <property type="evidence" value="ECO:0007669"/>
    <property type="project" value="UniProtKB-UniRule"/>
</dbReference>
<keyword evidence="3 6" id="KW-0812">Transmembrane</keyword>
<feature type="transmembrane region" description="Helical" evidence="6">
    <location>
        <begin position="300"/>
        <end position="323"/>
    </location>
</feature>
<gene>
    <name evidence="6 8" type="primary">ndhA</name>
</gene>
<protein>
    <recommendedName>
        <fullName evidence="6">NAD(P)H-quinone oxidoreductase subunit 1, chloroplastic</fullName>
        <ecNumber evidence="6">7.1.1.-</ecNumber>
    </recommendedName>
    <alternativeName>
        <fullName evidence="6">NAD(P)H dehydrogenase subunit 1</fullName>
        <shortName evidence="6">NDH subunit 1</shortName>
    </alternativeName>
    <alternativeName>
        <fullName evidence="6">NADH-plastoquinone oxidoreductase subunit 1</fullName>
    </alternativeName>
</protein>
<dbReference type="PANTHER" id="PTHR11432">
    <property type="entry name" value="NADH DEHYDROGENASE SUBUNIT 1"/>
    <property type="match status" value="1"/>
</dbReference>
<dbReference type="InterPro" id="IPR001694">
    <property type="entry name" value="NADH_UbQ_OxRdtase_su1/FPO"/>
</dbReference>
<geneLocation type="chloroplast" evidence="8"/>
<feature type="transmembrane region" description="Helical" evidence="6">
    <location>
        <begin position="255"/>
        <end position="280"/>
    </location>
</feature>
<dbReference type="PROSITE" id="PS00667">
    <property type="entry name" value="COMPLEX1_ND1_1"/>
    <property type="match status" value="1"/>
</dbReference>
<keyword evidence="5 6" id="KW-0472">Membrane</keyword>
<dbReference type="PANTHER" id="PTHR11432:SF3">
    <property type="entry name" value="NADH-UBIQUINONE OXIDOREDUCTASE CHAIN 1"/>
    <property type="match status" value="1"/>
</dbReference>
<dbReference type="AlphaFoldDB" id="A0A5S9EFC2"/>
<sequence>MIIDTTEIQDINSFYRVESLKEIYGIIWVLVPILTLVLGITIGVLVIVWLEREISAGLQQRIGPEYAGPLGVLQALADGTKLLFKENLLPSRGDTRLFSIGPSIAVISILLSYSVIPFDYRLVLADLNIGVFLWIAVASIAPIGLLMSGYGSNNKYSFLGGLRAAAQSISYEIPLTLCVLSIALRVSNSLSTVDIVEAQSKYGFWGWNLWRQPIGFIVFIISSLAECERLPFDLPEVEAEYSGIRISSRLSNKFGLFYVASYLNLLVSSLFVTVLYLGGWNISIPYIFVSELFEINKARWVFGTTIGIFITLAKTYLFLFIPITTRWTLPRLRIDQLLNLGWKFLLPISLGNLLLTTSFQLLSL</sequence>
<feature type="transmembrane region" description="Helical" evidence="6">
    <location>
        <begin position="23"/>
        <end position="50"/>
    </location>
</feature>
<evidence type="ECO:0000256" key="3">
    <source>
        <dbReference type="ARBA" id="ARBA00022692"/>
    </source>
</evidence>
<comment type="subunit">
    <text evidence="6">NDH is composed of at least 16 different subunits, 5 of which are encoded in the nucleus.</text>
</comment>
<dbReference type="GO" id="GO:0016655">
    <property type="term" value="F:oxidoreductase activity, acting on NAD(P)H, quinone or similar compound as acceptor"/>
    <property type="evidence" value="ECO:0007669"/>
    <property type="project" value="UniProtKB-UniRule"/>
</dbReference>
<keyword evidence="8" id="KW-0150">Chloroplast</keyword>
<dbReference type="EC" id="7.1.1.-" evidence="6"/>
<dbReference type="Pfam" id="PF00146">
    <property type="entry name" value="NADHdh"/>
    <property type="match status" value="1"/>
</dbReference>
<dbReference type="GO" id="GO:0003954">
    <property type="term" value="F:NADH dehydrogenase activity"/>
    <property type="evidence" value="ECO:0007669"/>
    <property type="project" value="TreeGrafter"/>
</dbReference>
<name>A0A5S9EFC2_9ROSI</name>
<dbReference type="GO" id="GO:0009060">
    <property type="term" value="P:aerobic respiration"/>
    <property type="evidence" value="ECO:0007669"/>
    <property type="project" value="TreeGrafter"/>
</dbReference>
<keyword evidence="6 7" id="KW-0520">NAD</keyword>
<dbReference type="HAMAP" id="MF_01350">
    <property type="entry name" value="NDH1_NuoH"/>
    <property type="match status" value="1"/>
</dbReference>
<keyword evidence="4 6" id="KW-1133">Transmembrane helix</keyword>
<feature type="transmembrane region" description="Helical" evidence="6">
    <location>
        <begin position="344"/>
        <end position="362"/>
    </location>
</feature>
<evidence type="ECO:0000256" key="7">
    <source>
        <dbReference type="RuleBase" id="RU000471"/>
    </source>
</evidence>
<keyword evidence="6" id="KW-0521">NADP</keyword>
<keyword evidence="6" id="KW-0874">Quinone</keyword>
<comment type="catalytic activity">
    <reaction evidence="6">
        <text>a plastoquinone + NADPH + (n+1) H(+)(in) = a plastoquinol + NADP(+) + n H(+)(out)</text>
        <dbReference type="Rhea" id="RHEA:42612"/>
        <dbReference type="Rhea" id="RHEA-COMP:9561"/>
        <dbReference type="Rhea" id="RHEA-COMP:9562"/>
        <dbReference type="ChEBI" id="CHEBI:15378"/>
        <dbReference type="ChEBI" id="CHEBI:17757"/>
        <dbReference type="ChEBI" id="CHEBI:57783"/>
        <dbReference type="ChEBI" id="CHEBI:58349"/>
        <dbReference type="ChEBI" id="CHEBI:62192"/>
    </reaction>
</comment>
<evidence type="ECO:0000256" key="2">
    <source>
        <dbReference type="ARBA" id="ARBA00010535"/>
    </source>
</evidence>
<feature type="transmembrane region" description="Helical" evidence="6">
    <location>
        <begin position="97"/>
        <end position="116"/>
    </location>
</feature>
<dbReference type="GO" id="GO:0005886">
    <property type="term" value="C:plasma membrane"/>
    <property type="evidence" value="ECO:0007669"/>
    <property type="project" value="UniProtKB-SubCell"/>
</dbReference>